<organism evidence="2 3">
    <name type="scientific">Stackebrandtia nassauensis (strain DSM 44728 / CIP 108903 / NRRL B-16338 / NBRC 102104 / LLR-40K-21)</name>
    <dbReference type="NCBI Taxonomy" id="446470"/>
    <lineage>
        <taxon>Bacteria</taxon>
        <taxon>Bacillati</taxon>
        <taxon>Actinomycetota</taxon>
        <taxon>Actinomycetes</taxon>
        <taxon>Glycomycetales</taxon>
        <taxon>Glycomycetaceae</taxon>
        <taxon>Stackebrandtia</taxon>
    </lineage>
</organism>
<reference evidence="2 3" key="1">
    <citation type="journal article" date="2009" name="Stand. Genomic Sci.">
        <title>Complete genome sequence of Stackebrandtia nassauensis type strain (LLR-40K-21).</title>
        <authorList>
            <person name="Munk C."/>
            <person name="Lapidus A."/>
            <person name="Copeland A."/>
            <person name="Jando M."/>
            <person name="Mayilraj S."/>
            <person name="Glavina Del Rio T."/>
            <person name="Nolan M."/>
            <person name="Chen F."/>
            <person name="Lucas S."/>
            <person name="Tice H."/>
            <person name="Cheng J.F."/>
            <person name="Han C."/>
            <person name="Detter J.C."/>
            <person name="Bruce D."/>
            <person name="Goodwin L."/>
            <person name="Chain P."/>
            <person name="Pitluck S."/>
            <person name="Goker M."/>
            <person name="Ovchinikova G."/>
            <person name="Pati A."/>
            <person name="Ivanova N."/>
            <person name="Mavromatis K."/>
            <person name="Chen A."/>
            <person name="Palaniappan K."/>
            <person name="Land M."/>
            <person name="Hauser L."/>
            <person name="Chang Y.J."/>
            <person name="Jeffries C.D."/>
            <person name="Bristow J."/>
            <person name="Eisen J.A."/>
            <person name="Markowitz V."/>
            <person name="Hugenholtz P."/>
            <person name="Kyrpides N.C."/>
            <person name="Klenk H.P."/>
        </authorList>
    </citation>
    <scope>NUCLEOTIDE SEQUENCE [LARGE SCALE GENOMIC DNA]</scope>
    <source>
        <strain evidence="3">DSM 44728 / CIP 108903 / NRRL B-16338 / NBRC 102104 / LLR-40K-21</strain>
    </source>
</reference>
<feature type="transmembrane region" description="Helical" evidence="1">
    <location>
        <begin position="102"/>
        <end position="128"/>
    </location>
</feature>
<evidence type="ECO:0000256" key="1">
    <source>
        <dbReference type="SAM" id="Phobius"/>
    </source>
</evidence>
<dbReference type="KEGG" id="sna:Snas_4784"/>
<feature type="transmembrane region" description="Helical" evidence="1">
    <location>
        <begin position="193"/>
        <end position="218"/>
    </location>
</feature>
<keyword evidence="1" id="KW-0472">Membrane</keyword>
<feature type="transmembrane region" description="Helical" evidence="1">
    <location>
        <begin position="148"/>
        <end position="172"/>
    </location>
</feature>
<evidence type="ECO:0000313" key="2">
    <source>
        <dbReference type="EMBL" id="ADD44425.1"/>
    </source>
</evidence>
<dbReference type="AlphaFoldDB" id="D3Q7T3"/>
<name>D3Q7T3_STANL</name>
<keyword evidence="1" id="KW-0812">Transmembrane</keyword>
<dbReference type="HOGENOM" id="CLU_943048_0_0_11"/>
<evidence type="ECO:0000313" key="3">
    <source>
        <dbReference type="Proteomes" id="UP000000844"/>
    </source>
</evidence>
<accession>D3Q7T3</accession>
<sequence length="295" mass="31081">MSRPSVRPKPKPLSARVLFWTGLVLVALPLPVMAVTESSANLLSGDLDDVAQAVGFCAPFVGYPMVVAGRFMARLARDGDAALPTRFERAPRLRWSAGFGRSFLNAAIVAIVGIAVMMLAWAGLTSLFTGETLSFDTQPLGAVGEGVMAFAISGLLTATAWMILGLFWYGGLVVGYSLWRLGSRNSNRGERSAAGMVVAAVLVVIGVTGVVVAGNAGLPADNTVLRGLMATVGALLLVVPLAYAISVGWRQGQRPWGFTGKPDEPGKIIAAVFRLFAALALLTWLVTALLRAWQP</sequence>
<protein>
    <submittedName>
        <fullName evidence="2">Uncharacterized protein</fullName>
    </submittedName>
</protein>
<feature type="transmembrane region" description="Helical" evidence="1">
    <location>
        <begin position="50"/>
        <end position="68"/>
    </location>
</feature>
<proteinExistence type="predicted"/>
<dbReference type="RefSeq" id="WP_013019996.1">
    <property type="nucleotide sequence ID" value="NC_013947.1"/>
</dbReference>
<dbReference type="Proteomes" id="UP000000844">
    <property type="component" value="Chromosome"/>
</dbReference>
<feature type="transmembrane region" description="Helical" evidence="1">
    <location>
        <begin position="224"/>
        <end position="247"/>
    </location>
</feature>
<dbReference type="EMBL" id="CP001778">
    <property type="protein sequence ID" value="ADD44425.1"/>
    <property type="molecule type" value="Genomic_DNA"/>
</dbReference>
<keyword evidence="3" id="KW-1185">Reference proteome</keyword>
<feature type="transmembrane region" description="Helical" evidence="1">
    <location>
        <begin position="268"/>
        <end position="293"/>
    </location>
</feature>
<keyword evidence="1" id="KW-1133">Transmembrane helix</keyword>
<gene>
    <name evidence="2" type="ordered locus">Snas_4784</name>
</gene>